<dbReference type="Proteomes" id="UP000233293">
    <property type="component" value="Unassembled WGS sequence"/>
</dbReference>
<reference evidence="3" key="1">
    <citation type="submission" date="2017-12" db="EMBL/GenBank/DDBJ databases">
        <title>Draft genome sequence of Telmatospirillum siberiense 26-4b1T, an acidotolerant peatland alphaproteobacterium potentially involved in sulfur cycling.</title>
        <authorList>
            <person name="Hausmann B."/>
            <person name="Pjevac P."/>
            <person name="Schreck K."/>
            <person name="Herbold C.W."/>
            <person name="Daims H."/>
            <person name="Wagner M."/>
            <person name="Pester M."/>
            <person name="Loy A."/>
        </authorList>
    </citation>
    <scope>NUCLEOTIDE SEQUENCE [LARGE SCALE GENOMIC DNA]</scope>
    <source>
        <strain evidence="3">26-4b1</strain>
    </source>
</reference>
<keyword evidence="1" id="KW-1133">Transmembrane helix</keyword>
<protein>
    <recommendedName>
        <fullName evidence="4">DUF4337 domain-containing protein</fullName>
    </recommendedName>
</protein>
<evidence type="ECO:0008006" key="4">
    <source>
        <dbReference type="Google" id="ProtNLM"/>
    </source>
</evidence>
<accession>A0A2N3PXU6</accession>
<feature type="transmembrane region" description="Helical" evidence="1">
    <location>
        <begin position="191"/>
        <end position="210"/>
    </location>
</feature>
<dbReference type="EMBL" id="PIUM01000005">
    <property type="protein sequence ID" value="PKU25233.1"/>
    <property type="molecule type" value="Genomic_DNA"/>
</dbReference>
<evidence type="ECO:0000313" key="2">
    <source>
        <dbReference type="EMBL" id="PKU25233.1"/>
    </source>
</evidence>
<gene>
    <name evidence="2" type="ORF">CWS72_06380</name>
</gene>
<keyword evidence="3" id="KW-1185">Reference proteome</keyword>
<name>A0A2N3PXU6_9PROT</name>
<dbReference type="Pfam" id="PF14235">
    <property type="entry name" value="DUF4337"/>
    <property type="match status" value="1"/>
</dbReference>
<evidence type="ECO:0000256" key="1">
    <source>
        <dbReference type="SAM" id="Phobius"/>
    </source>
</evidence>
<keyword evidence="1" id="KW-0472">Membrane</keyword>
<dbReference type="InterPro" id="IPR025570">
    <property type="entry name" value="DUF4337"/>
</dbReference>
<keyword evidence="1" id="KW-0812">Transmembrane</keyword>
<comment type="caution">
    <text evidence="2">The sequence shown here is derived from an EMBL/GenBank/DDBJ whole genome shotgun (WGS) entry which is preliminary data.</text>
</comment>
<organism evidence="2 3">
    <name type="scientific">Telmatospirillum siberiense</name>
    <dbReference type="NCBI Taxonomy" id="382514"/>
    <lineage>
        <taxon>Bacteria</taxon>
        <taxon>Pseudomonadati</taxon>
        <taxon>Pseudomonadota</taxon>
        <taxon>Alphaproteobacteria</taxon>
        <taxon>Rhodospirillales</taxon>
        <taxon>Rhodospirillaceae</taxon>
        <taxon>Telmatospirillum</taxon>
    </lineage>
</organism>
<dbReference type="AlphaFoldDB" id="A0A2N3PXU6"/>
<feature type="transmembrane region" description="Helical" evidence="1">
    <location>
        <begin position="39"/>
        <end position="57"/>
    </location>
</feature>
<proteinExistence type="predicted"/>
<evidence type="ECO:0000313" key="3">
    <source>
        <dbReference type="Proteomes" id="UP000233293"/>
    </source>
</evidence>
<sequence>MMHVKQTEIKKTMEINEIAETIAEREAKDEREDGFRRRTALLISALAMVLAITALGANKTAKELIGSAISASDTWAYYQAKGIRQSATNLAIDEVETQLADPAVTSPEVRKLLETRLSRYREAVRHYDTESDGSGRKELAAKARMLEHERETAEVREAHFAFAEGLLQIAIVLASAGVTTGARFLVKAAGALGGLGTLLSIDAFTLLVVLPL</sequence>
<feature type="transmembrane region" description="Helical" evidence="1">
    <location>
        <begin position="166"/>
        <end position="185"/>
    </location>
</feature>